<keyword evidence="2" id="KW-1185">Reference proteome</keyword>
<evidence type="ECO:0000313" key="1">
    <source>
        <dbReference type="EMBL" id="KKA22004.1"/>
    </source>
</evidence>
<gene>
    <name evidence="1" type="ORF">T310_3894</name>
</gene>
<organism evidence="1 2">
    <name type="scientific">Rasamsonia emersonii (strain ATCC 16479 / CBS 393.64 / IMI 116815)</name>
    <dbReference type="NCBI Taxonomy" id="1408163"/>
    <lineage>
        <taxon>Eukaryota</taxon>
        <taxon>Fungi</taxon>
        <taxon>Dikarya</taxon>
        <taxon>Ascomycota</taxon>
        <taxon>Pezizomycotina</taxon>
        <taxon>Eurotiomycetes</taxon>
        <taxon>Eurotiomycetidae</taxon>
        <taxon>Eurotiales</taxon>
        <taxon>Trichocomaceae</taxon>
        <taxon>Rasamsonia</taxon>
    </lineage>
</organism>
<dbReference type="RefSeq" id="XP_013328616.1">
    <property type="nucleotide sequence ID" value="XM_013473162.1"/>
</dbReference>
<reference evidence="1 2" key="1">
    <citation type="submission" date="2015-04" db="EMBL/GenBank/DDBJ databases">
        <authorList>
            <person name="Heijne W.H."/>
            <person name="Fedorova N.D."/>
            <person name="Nierman W.C."/>
            <person name="Vollebregt A.W."/>
            <person name="Zhao Z."/>
            <person name="Wu L."/>
            <person name="Kumar M."/>
            <person name="Stam H."/>
            <person name="van den Berg M.A."/>
            <person name="Pel H.J."/>
        </authorList>
    </citation>
    <scope>NUCLEOTIDE SEQUENCE [LARGE SCALE GENOMIC DNA]</scope>
    <source>
        <strain evidence="1 2">CBS 393.64</strain>
    </source>
</reference>
<proteinExistence type="predicted"/>
<accession>A0A0F4YUU4</accession>
<evidence type="ECO:0000313" key="2">
    <source>
        <dbReference type="Proteomes" id="UP000053958"/>
    </source>
</evidence>
<name>A0A0F4YUU4_RASE3</name>
<protein>
    <submittedName>
        <fullName evidence="1">Uncharacterized protein</fullName>
    </submittedName>
</protein>
<feature type="non-terminal residue" evidence="1">
    <location>
        <position position="1"/>
    </location>
</feature>
<dbReference type="GeneID" id="25316243"/>
<dbReference type="AlphaFoldDB" id="A0A0F4YUU4"/>
<sequence length="178" mass="19606">VMLLSLLPDGVSMFDVIGLPDGIVDTSDDDERPREQGENLSPGLLQRVWSPVAKYAYLGLKRPKEILRATVQRAEGEVQSKMNCDYSSEDCNFIGGEVGDEGAELRGGDSSVHVVTQLQPFQSRRSLLPRLPALNGLTRPASGVSIMDWKLKTTRVWQRGAAEVEQISTPSLLDIRNK</sequence>
<dbReference type="Proteomes" id="UP000053958">
    <property type="component" value="Unassembled WGS sequence"/>
</dbReference>
<comment type="caution">
    <text evidence="1">The sequence shown here is derived from an EMBL/GenBank/DDBJ whole genome shotgun (WGS) entry which is preliminary data.</text>
</comment>
<dbReference type="EMBL" id="LASV01000160">
    <property type="protein sequence ID" value="KKA22004.1"/>
    <property type="molecule type" value="Genomic_DNA"/>
</dbReference>